<evidence type="ECO:0000259" key="2">
    <source>
        <dbReference type="Pfam" id="PF00652"/>
    </source>
</evidence>
<proteinExistence type="predicted"/>
<comment type="caution">
    <text evidence="3">The sequence shown here is derived from an EMBL/GenBank/DDBJ whole genome shotgun (WGS) entry which is preliminary data.</text>
</comment>
<organism evidence="3 4">
    <name type="scientific">Lentzea flava</name>
    <dbReference type="NCBI Taxonomy" id="103732"/>
    <lineage>
        <taxon>Bacteria</taxon>
        <taxon>Bacillati</taxon>
        <taxon>Actinomycetota</taxon>
        <taxon>Actinomycetes</taxon>
        <taxon>Pseudonocardiales</taxon>
        <taxon>Pseudonocardiaceae</taxon>
        <taxon>Lentzea</taxon>
    </lineage>
</organism>
<name>A0ABQ2UHX0_9PSEU</name>
<evidence type="ECO:0000313" key="4">
    <source>
        <dbReference type="Proteomes" id="UP000649573"/>
    </source>
</evidence>
<protein>
    <recommendedName>
        <fullName evidence="2">Ricin B lectin domain-containing protein</fullName>
    </recommendedName>
</protein>
<gene>
    <name evidence="3" type="ORF">GCM10010178_31030</name>
</gene>
<keyword evidence="1" id="KW-0732">Signal</keyword>
<dbReference type="SUPFAM" id="SSF50370">
    <property type="entry name" value="Ricin B-like lectins"/>
    <property type="match status" value="1"/>
</dbReference>
<dbReference type="PROSITE" id="PS50231">
    <property type="entry name" value="RICIN_B_LECTIN"/>
    <property type="match status" value="1"/>
</dbReference>
<dbReference type="Proteomes" id="UP000649573">
    <property type="component" value="Unassembled WGS sequence"/>
</dbReference>
<feature type="signal peptide" evidence="1">
    <location>
        <begin position="1"/>
        <end position="24"/>
    </location>
</feature>
<evidence type="ECO:0000256" key="1">
    <source>
        <dbReference type="SAM" id="SignalP"/>
    </source>
</evidence>
<feature type="domain" description="Ricin B lectin" evidence="2">
    <location>
        <begin position="47"/>
        <end position="134"/>
    </location>
</feature>
<dbReference type="Pfam" id="PF00652">
    <property type="entry name" value="Ricin_B_lectin"/>
    <property type="match status" value="1"/>
</dbReference>
<accession>A0ABQ2UHX0</accession>
<dbReference type="CDD" id="cd00161">
    <property type="entry name" value="beta-trefoil_Ricin-like"/>
    <property type="match status" value="1"/>
</dbReference>
<sequence>MKKIPAAVCAAVLLVTALVAPAQAADEPVLFKWPFSGYGHVATPIMFRTPASGMCLDAALEEIDRDGGKVQLWTCGFGGDEQRWNLEPHPLGGGFQIVSVANGKCLDAALEELEQEVTRLSLWQCTGGVEQLWQGGYHTGDLLIYSGAKWRSVFGAPGVYDGAPVSLHSVSVTPPA</sequence>
<dbReference type="EMBL" id="BMRE01000010">
    <property type="protein sequence ID" value="GGU36528.1"/>
    <property type="molecule type" value="Genomic_DNA"/>
</dbReference>
<keyword evidence="4" id="KW-1185">Reference proteome</keyword>
<reference evidence="4" key="1">
    <citation type="journal article" date="2019" name="Int. J. Syst. Evol. Microbiol.">
        <title>The Global Catalogue of Microorganisms (GCM) 10K type strain sequencing project: providing services to taxonomists for standard genome sequencing and annotation.</title>
        <authorList>
            <consortium name="The Broad Institute Genomics Platform"/>
            <consortium name="The Broad Institute Genome Sequencing Center for Infectious Disease"/>
            <person name="Wu L."/>
            <person name="Ma J."/>
        </authorList>
    </citation>
    <scope>NUCLEOTIDE SEQUENCE [LARGE SCALE GENOMIC DNA]</scope>
    <source>
        <strain evidence="4">JCM 3296</strain>
    </source>
</reference>
<dbReference type="InterPro" id="IPR035992">
    <property type="entry name" value="Ricin_B-like_lectins"/>
</dbReference>
<evidence type="ECO:0000313" key="3">
    <source>
        <dbReference type="EMBL" id="GGU36528.1"/>
    </source>
</evidence>
<dbReference type="RefSeq" id="WP_189254341.1">
    <property type="nucleotide sequence ID" value="NZ_BMRE01000010.1"/>
</dbReference>
<dbReference type="Gene3D" id="2.80.10.50">
    <property type="match status" value="1"/>
</dbReference>
<feature type="chain" id="PRO_5045160134" description="Ricin B lectin domain-containing protein" evidence="1">
    <location>
        <begin position="25"/>
        <end position="176"/>
    </location>
</feature>
<dbReference type="InterPro" id="IPR000772">
    <property type="entry name" value="Ricin_B_lectin"/>
</dbReference>